<feature type="domain" description="GFO/IDH/MocA-like oxidoreductase" evidence="4">
    <location>
        <begin position="139"/>
        <end position="214"/>
    </location>
</feature>
<comment type="similarity">
    <text evidence="1">Belongs to the Gfo/Idh/MocA family.</text>
</comment>
<accession>A0ABR0E5I7</accession>
<dbReference type="EMBL" id="JAXOVC010000010">
    <property type="protein sequence ID" value="KAK4496697.1"/>
    <property type="molecule type" value="Genomic_DNA"/>
</dbReference>
<dbReference type="SUPFAM" id="SSF51735">
    <property type="entry name" value="NAD(P)-binding Rossmann-fold domains"/>
    <property type="match status" value="1"/>
</dbReference>
<protein>
    <recommendedName>
        <fullName evidence="7">Oxidoreductase</fullName>
    </recommendedName>
</protein>
<dbReference type="Proteomes" id="UP001305779">
    <property type="component" value="Unassembled WGS sequence"/>
</dbReference>
<dbReference type="Gene3D" id="3.30.360.10">
    <property type="entry name" value="Dihydrodipicolinate Reductase, domain 2"/>
    <property type="match status" value="2"/>
</dbReference>
<name>A0ABR0E5I7_ZASCE</name>
<dbReference type="Pfam" id="PF22725">
    <property type="entry name" value="GFO_IDH_MocA_C3"/>
    <property type="match status" value="1"/>
</dbReference>
<dbReference type="PANTHER" id="PTHR43708">
    <property type="entry name" value="CONSERVED EXPRESSED OXIDOREDUCTASE (EUROFUNG)"/>
    <property type="match status" value="1"/>
</dbReference>
<dbReference type="Gene3D" id="3.40.50.720">
    <property type="entry name" value="NAD(P)-binding Rossmann-like Domain"/>
    <property type="match status" value="1"/>
</dbReference>
<evidence type="ECO:0000313" key="5">
    <source>
        <dbReference type="EMBL" id="KAK4496697.1"/>
    </source>
</evidence>
<evidence type="ECO:0000256" key="1">
    <source>
        <dbReference type="ARBA" id="ARBA00010928"/>
    </source>
</evidence>
<keyword evidence="2" id="KW-0560">Oxidoreductase</keyword>
<dbReference type="PANTHER" id="PTHR43708:SF5">
    <property type="entry name" value="CONSERVED EXPRESSED OXIDOREDUCTASE (EUROFUNG)-RELATED"/>
    <property type="match status" value="1"/>
</dbReference>
<keyword evidence="6" id="KW-1185">Reference proteome</keyword>
<evidence type="ECO:0000259" key="4">
    <source>
        <dbReference type="Pfam" id="PF22725"/>
    </source>
</evidence>
<evidence type="ECO:0000256" key="2">
    <source>
        <dbReference type="ARBA" id="ARBA00023002"/>
    </source>
</evidence>
<gene>
    <name evidence="5" type="ORF">PRZ48_012680</name>
</gene>
<sequence>MSQIKVGFVGYGNSAKTYHLPYLLPVKELEVYAFLQRSAAPSAEDAKPGSHCTVDFPKARHYRSANDFFADPAIEVVIVTTHTDTHAKFARLALEAGKHVVVEKPFTSTSEEADALIALATDKKLLLSPYQNRRWDGEFRTLQHLNQKDALGTITEAEIYYDIDNPPWIHLLSAKDYTPGAGMLFGLGSHTLDQALVLSGRPKSVTAFLKVLRGIDNDIQERQTLSGMTYEDPKFGVNPEDEYGILTTYGQFDNSQIYDEASRKYAGRYPTLNGYNQGYYEMVANSVRRGKPLEVDAKTSRDGIRLMELARESHNKGATIQWS</sequence>
<dbReference type="InterPro" id="IPR036291">
    <property type="entry name" value="NAD(P)-bd_dom_sf"/>
</dbReference>
<evidence type="ECO:0008006" key="7">
    <source>
        <dbReference type="Google" id="ProtNLM"/>
    </source>
</evidence>
<evidence type="ECO:0000259" key="3">
    <source>
        <dbReference type="Pfam" id="PF01408"/>
    </source>
</evidence>
<organism evidence="5 6">
    <name type="scientific">Zasmidium cellare</name>
    <name type="common">Wine cellar mold</name>
    <name type="synonym">Racodium cellare</name>
    <dbReference type="NCBI Taxonomy" id="395010"/>
    <lineage>
        <taxon>Eukaryota</taxon>
        <taxon>Fungi</taxon>
        <taxon>Dikarya</taxon>
        <taxon>Ascomycota</taxon>
        <taxon>Pezizomycotina</taxon>
        <taxon>Dothideomycetes</taxon>
        <taxon>Dothideomycetidae</taxon>
        <taxon>Mycosphaerellales</taxon>
        <taxon>Mycosphaerellaceae</taxon>
        <taxon>Zasmidium</taxon>
    </lineage>
</organism>
<reference evidence="5 6" key="1">
    <citation type="journal article" date="2023" name="G3 (Bethesda)">
        <title>A chromosome-level genome assembly of Zasmidium syzygii isolated from banana leaves.</title>
        <authorList>
            <person name="van Westerhoven A.C."/>
            <person name="Mehrabi R."/>
            <person name="Talebi R."/>
            <person name="Steentjes M.B.F."/>
            <person name="Corcolon B."/>
            <person name="Chong P.A."/>
            <person name="Kema G.H.J."/>
            <person name="Seidl M.F."/>
        </authorList>
    </citation>
    <scope>NUCLEOTIDE SEQUENCE [LARGE SCALE GENOMIC DNA]</scope>
    <source>
        <strain evidence="5 6">P124</strain>
    </source>
</reference>
<dbReference type="InterPro" id="IPR051317">
    <property type="entry name" value="Gfo/Idh/MocA_oxidoreduct"/>
</dbReference>
<dbReference type="InterPro" id="IPR000683">
    <property type="entry name" value="Gfo/Idh/MocA-like_OxRdtase_N"/>
</dbReference>
<evidence type="ECO:0000313" key="6">
    <source>
        <dbReference type="Proteomes" id="UP001305779"/>
    </source>
</evidence>
<feature type="domain" description="Gfo/Idh/MocA-like oxidoreductase N-terminal" evidence="3">
    <location>
        <begin position="4"/>
        <end position="128"/>
    </location>
</feature>
<dbReference type="InterPro" id="IPR055170">
    <property type="entry name" value="GFO_IDH_MocA-like_dom"/>
</dbReference>
<dbReference type="Pfam" id="PF01408">
    <property type="entry name" value="GFO_IDH_MocA"/>
    <property type="match status" value="1"/>
</dbReference>
<proteinExistence type="inferred from homology"/>
<comment type="caution">
    <text evidence="5">The sequence shown here is derived from an EMBL/GenBank/DDBJ whole genome shotgun (WGS) entry which is preliminary data.</text>
</comment>